<keyword evidence="3" id="KW-1185">Reference proteome</keyword>
<organism evidence="2 3">
    <name type="scientific">Enterococcus devriesei</name>
    <dbReference type="NCBI Taxonomy" id="319970"/>
    <lineage>
        <taxon>Bacteria</taxon>
        <taxon>Bacillati</taxon>
        <taxon>Bacillota</taxon>
        <taxon>Bacilli</taxon>
        <taxon>Lactobacillales</taxon>
        <taxon>Enterococcaceae</taxon>
        <taxon>Enterococcus</taxon>
    </lineage>
</organism>
<sequence length="201" mass="23326">MKYFISDTHFFHENLLGDNDFAPRLFDSVEEMNQQMVDAWNAVVNEKDTVYHLGDVAMHPQYERGFAEIYTVLVQLSGKIVFIKGNHDSRTFFRYLEKHDPGMENGEPKFEFQDVGAIVKFNHHQYYLTHYPMLLGKTLNIRNLHGHIHNYSMPIAEDINVGVDAPERDFLKNKLPFGTPISENLIDEIAAVKEVEVKKLQ</sequence>
<protein>
    <submittedName>
        <fullName evidence="2">Calcineurin-like phosphoesterase</fullName>
    </submittedName>
</protein>
<dbReference type="Gene3D" id="3.60.21.10">
    <property type="match status" value="1"/>
</dbReference>
<dbReference type="RefSeq" id="WP_071862198.1">
    <property type="nucleotide sequence ID" value="NZ_CAURXW010000028.1"/>
</dbReference>
<proteinExistence type="predicted"/>
<dbReference type="InterPro" id="IPR029052">
    <property type="entry name" value="Metallo-depent_PP-like"/>
</dbReference>
<feature type="domain" description="Calcineurin-like phosphoesterase" evidence="1">
    <location>
        <begin position="4"/>
        <end position="147"/>
    </location>
</feature>
<reference evidence="2 3" key="1">
    <citation type="submission" date="2014-12" db="EMBL/GenBank/DDBJ databases">
        <title>Draft genome sequences of 29 type strains of Enterococci.</title>
        <authorList>
            <person name="Zhong Z."/>
            <person name="Sun Z."/>
            <person name="Liu W."/>
            <person name="Zhang W."/>
            <person name="Zhang H."/>
        </authorList>
    </citation>
    <scope>NUCLEOTIDE SEQUENCE [LARGE SCALE GENOMIC DNA]</scope>
    <source>
        <strain evidence="2 3">DSM 22802</strain>
    </source>
</reference>
<dbReference type="EMBL" id="JXKM01000005">
    <property type="protein sequence ID" value="OJG35640.1"/>
    <property type="molecule type" value="Genomic_DNA"/>
</dbReference>
<dbReference type="InterPro" id="IPR004843">
    <property type="entry name" value="Calcineurin-like_PHP"/>
</dbReference>
<dbReference type="SUPFAM" id="SSF56300">
    <property type="entry name" value="Metallo-dependent phosphatases"/>
    <property type="match status" value="1"/>
</dbReference>
<name>A0A1L8SU67_9ENTE</name>
<dbReference type="GO" id="GO:0016787">
    <property type="term" value="F:hydrolase activity"/>
    <property type="evidence" value="ECO:0007669"/>
    <property type="project" value="InterPro"/>
</dbReference>
<dbReference type="AlphaFoldDB" id="A0A1L8SU67"/>
<evidence type="ECO:0000313" key="2">
    <source>
        <dbReference type="EMBL" id="OJG35640.1"/>
    </source>
</evidence>
<gene>
    <name evidence="2" type="ORF">RV00_GL002394</name>
</gene>
<dbReference type="Pfam" id="PF00149">
    <property type="entry name" value="Metallophos"/>
    <property type="match status" value="1"/>
</dbReference>
<comment type="caution">
    <text evidence="2">The sequence shown here is derived from an EMBL/GenBank/DDBJ whole genome shotgun (WGS) entry which is preliminary data.</text>
</comment>
<evidence type="ECO:0000259" key="1">
    <source>
        <dbReference type="Pfam" id="PF00149"/>
    </source>
</evidence>
<dbReference type="OrthoDB" id="5380073at2"/>
<dbReference type="STRING" id="319970.RV00_GL002394"/>
<accession>A0A1L8SU67</accession>
<evidence type="ECO:0000313" key="3">
    <source>
        <dbReference type="Proteomes" id="UP000183700"/>
    </source>
</evidence>
<dbReference type="Proteomes" id="UP000183700">
    <property type="component" value="Unassembled WGS sequence"/>
</dbReference>